<comment type="caution">
    <text evidence="6">The sequence shown here is derived from an EMBL/GenBank/DDBJ whole genome shotgun (WGS) entry which is preliminary data.</text>
</comment>
<reference evidence="6 7" key="1">
    <citation type="submission" date="2024-01" db="EMBL/GenBank/DDBJ databases">
        <title>The genome of the rayed Mediterranean limpet Patella caerulea (Linnaeus, 1758).</title>
        <authorList>
            <person name="Anh-Thu Weber A."/>
            <person name="Halstead-Nussloch G."/>
        </authorList>
    </citation>
    <scope>NUCLEOTIDE SEQUENCE [LARGE SCALE GENOMIC DNA]</scope>
    <source>
        <strain evidence="6">AATW-2023a</strain>
        <tissue evidence="6">Whole specimen</tissue>
    </source>
</reference>
<dbReference type="PANTHER" id="PTHR11802:SF201">
    <property type="entry name" value="CARBOXYPEPTIDASE"/>
    <property type="match status" value="1"/>
</dbReference>
<evidence type="ECO:0000256" key="1">
    <source>
        <dbReference type="ARBA" id="ARBA00009431"/>
    </source>
</evidence>
<feature type="chain" id="PRO_5042669553" description="Carboxypeptidase" evidence="5">
    <location>
        <begin position="20"/>
        <end position="473"/>
    </location>
</feature>
<keyword evidence="3 5" id="KW-0645">Protease</keyword>
<dbReference type="FunFam" id="3.40.50.12670:FF:000002">
    <property type="entry name" value="Carboxypeptidase"/>
    <property type="match status" value="1"/>
</dbReference>
<dbReference type="GO" id="GO:0031647">
    <property type="term" value="P:regulation of protein stability"/>
    <property type="evidence" value="ECO:0007669"/>
    <property type="project" value="UniProtKB-ARBA"/>
</dbReference>
<dbReference type="PANTHER" id="PTHR11802">
    <property type="entry name" value="SERINE PROTEASE FAMILY S10 SERINE CARBOXYPEPTIDASE"/>
    <property type="match status" value="1"/>
</dbReference>
<dbReference type="GO" id="GO:0004185">
    <property type="term" value="F:serine-type carboxypeptidase activity"/>
    <property type="evidence" value="ECO:0007669"/>
    <property type="project" value="UniProtKB-UniRule"/>
</dbReference>
<dbReference type="GO" id="GO:0006508">
    <property type="term" value="P:proteolysis"/>
    <property type="evidence" value="ECO:0007669"/>
    <property type="project" value="UniProtKB-KW"/>
</dbReference>
<dbReference type="Pfam" id="PF00450">
    <property type="entry name" value="Peptidase_S10"/>
    <property type="match status" value="1"/>
</dbReference>
<proteinExistence type="inferred from homology"/>
<dbReference type="FunFam" id="3.40.50.1820:FF:000335">
    <property type="entry name" value="Carboxypeptidase"/>
    <property type="match status" value="1"/>
</dbReference>
<keyword evidence="4 5" id="KW-0378">Hydrolase</keyword>
<gene>
    <name evidence="6" type="ORF">SNE40_016988</name>
</gene>
<evidence type="ECO:0000256" key="3">
    <source>
        <dbReference type="ARBA" id="ARBA00022670"/>
    </source>
</evidence>
<evidence type="ECO:0000256" key="4">
    <source>
        <dbReference type="ARBA" id="ARBA00022801"/>
    </source>
</evidence>
<dbReference type="InterPro" id="IPR001563">
    <property type="entry name" value="Peptidase_S10"/>
</dbReference>
<feature type="signal peptide" evidence="5">
    <location>
        <begin position="1"/>
        <end position="19"/>
    </location>
</feature>
<evidence type="ECO:0000313" key="7">
    <source>
        <dbReference type="Proteomes" id="UP001347796"/>
    </source>
</evidence>
<dbReference type="Gene3D" id="3.40.50.1820">
    <property type="entry name" value="alpha/beta hydrolase"/>
    <property type="match status" value="1"/>
</dbReference>
<dbReference type="EC" id="3.4.16.-" evidence="5"/>
<comment type="similarity">
    <text evidence="1 5">Belongs to the peptidase S10 family.</text>
</comment>
<keyword evidence="2 5" id="KW-0121">Carboxypeptidase</keyword>
<dbReference type="AlphaFoldDB" id="A0AAN8PEX6"/>
<organism evidence="6 7">
    <name type="scientific">Patella caerulea</name>
    <name type="common">Rayed Mediterranean limpet</name>
    <dbReference type="NCBI Taxonomy" id="87958"/>
    <lineage>
        <taxon>Eukaryota</taxon>
        <taxon>Metazoa</taxon>
        <taxon>Spiralia</taxon>
        <taxon>Lophotrochozoa</taxon>
        <taxon>Mollusca</taxon>
        <taxon>Gastropoda</taxon>
        <taxon>Patellogastropoda</taxon>
        <taxon>Patelloidea</taxon>
        <taxon>Patellidae</taxon>
        <taxon>Patella</taxon>
    </lineage>
</organism>
<sequence>MACIVLILVLFVSVHSTNAAVSEDEVTFLPGLDEQPPWRQYSGYLQASGTKKFHYWFFESARYLISDPVIMWLNGGPGCSSLLGLFTENGPFRVLPNKTLVYHPYSWNRIANMLYLESPAGVGMSYSDDKYYRTNDDETSVDNYLAILDFFNKYPEFKNNNFYITGESYGGIYIPTVSSLVIGNLDINFKGMAIGNAMENYDTNENAHLYLAYYHGLIGKDLWQDLINYCCNGTLKERCMFTLHQDQPHCKDTFNAAHAIVFEGDLNYFNIYNECHNSPYLKFDKNRGKYTTSAANWMFPSVKRFQKEAEFLRSLPIEKVRLTEACLDTSHVEDYLNSPEVRKAIHIPDFIPEWQPVSAVVSHSYVSVYPDMSKQHLQVLAAGKRTMLYNGDVDMACDFLGESWFVHDLKLTVVEPRKAWFYQAEDNTSQVGGFIKKYKNLDLVTVRGAGHLSPSDKPREVLQMLINFLNEEM</sequence>
<keyword evidence="7" id="KW-1185">Reference proteome</keyword>
<accession>A0AAN8PEX6</accession>
<dbReference type="GO" id="GO:1904715">
    <property type="term" value="P:negative regulation of chaperone-mediated autophagy"/>
    <property type="evidence" value="ECO:0007669"/>
    <property type="project" value="UniProtKB-ARBA"/>
</dbReference>
<dbReference type="PRINTS" id="PR00724">
    <property type="entry name" value="CRBOXYPTASEC"/>
</dbReference>
<evidence type="ECO:0000256" key="2">
    <source>
        <dbReference type="ARBA" id="ARBA00022645"/>
    </source>
</evidence>
<dbReference type="EMBL" id="JAZGQO010000011">
    <property type="protein sequence ID" value="KAK6173563.1"/>
    <property type="molecule type" value="Genomic_DNA"/>
</dbReference>
<dbReference type="InterPro" id="IPR029058">
    <property type="entry name" value="AB_hydrolase_fold"/>
</dbReference>
<name>A0AAN8PEX6_PATCE</name>
<protein>
    <recommendedName>
        <fullName evidence="5">Carboxypeptidase</fullName>
        <ecNumber evidence="5">3.4.16.-</ecNumber>
    </recommendedName>
</protein>
<dbReference type="Proteomes" id="UP001347796">
    <property type="component" value="Unassembled WGS sequence"/>
</dbReference>
<dbReference type="Gene3D" id="3.40.50.12670">
    <property type="match status" value="1"/>
</dbReference>
<evidence type="ECO:0000313" key="6">
    <source>
        <dbReference type="EMBL" id="KAK6173563.1"/>
    </source>
</evidence>
<dbReference type="PROSITE" id="PS00131">
    <property type="entry name" value="CARBOXYPEPT_SER_SER"/>
    <property type="match status" value="1"/>
</dbReference>
<dbReference type="SUPFAM" id="SSF53474">
    <property type="entry name" value="alpha/beta-Hydrolases"/>
    <property type="match status" value="1"/>
</dbReference>
<dbReference type="InterPro" id="IPR018202">
    <property type="entry name" value="Ser_caboxypep_ser_AS"/>
</dbReference>
<keyword evidence="5" id="KW-0732">Signal</keyword>
<evidence type="ECO:0000256" key="5">
    <source>
        <dbReference type="RuleBase" id="RU361156"/>
    </source>
</evidence>